<proteinExistence type="predicted"/>
<accession>A0A345H856</accession>
<sequence>MLLMLQSERLYYRELLPRDDEAMFSLDSDPEVHRYLGNNPVTNIEQSRDYIKSIRQQYQDNGIGRMAVILKETNEFIGWAGLKLEHNVNDYAQFYDVGYRFMKKYWGNGYATESALFFVDYGFNKLKLEKINACAMVEHIASRRALEKSGLKFIENFDYGEGEMCAWYEINNSN</sequence>
<keyword evidence="3" id="KW-1185">Reference proteome</keyword>
<organism evidence="2 3">
    <name type="scientific">Flavobacterium arcticum</name>
    <dbReference type="NCBI Taxonomy" id="1784713"/>
    <lineage>
        <taxon>Bacteria</taxon>
        <taxon>Pseudomonadati</taxon>
        <taxon>Bacteroidota</taxon>
        <taxon>Flavobacteriia</taxon>
        <taxon>Flavobacteriales</taxon>
        <taxon>Flavobacteriaceae</taxon>
        <taxon>Flavobacterium</taxon>
    </lineage>
</organism>
<keyword evidence="2" id="KW-0808">Transferase</keyword>
<evidence type="ECO:0000259" key="1">
    <source>
        <dbReference type="PROSITE" id="PS51186"/>
    </source>
</evidence>
<dbReference type="InterPro" id="IPR016181">
    <property type="entry name" value="Acyl_CoA_acyltransferase"/>
</dbReference>
<dbReference type="EMBL" id="CP031188">
    <property type="protein sequence ID" value="AXG72766.1"/>
    <property type="molecule type" value="Genomic_DNA"/>
</dbReference>
<name>A0A345H856_9FLAO</name>
<dbReference type="InterPro" id="IPR000182">
    <property type="entry name" value="GNAT_dom"/>
</dbReference>
<dbReference type="GO" id="GO:0016747">
    <property type="term" value="F:acyltransferase activity, transferring groups other than amino-acyl groups"/>
    <property type="evidence" value="ECO:0007669"/>
    <property type="project" value="InterPro"/>
</dbReference>
<dbReference type="PROSITE" id="PS51186">
    <property type="entry name" value="GNAT"/>
    <property type="match status" value="1"/>
</dbReference>
<protein>
    <submittedName>
        <fullName evidence="2">N-acetyltransferase</fullName>
    </submittedName>
</protein>
<feature type="domain" description="N-acetyltransferase" evidence="1">
    <location>
        <begin position="10"/>
        <end position="174"/>
    </location>
</feature>
<reference evidence="2 3" key="1">
    <citation type="submission" date="2018-07" db="EMBL/GenBank/DDBJ databases">
        <title>Complete genome sequence of Flavobacterium arcticum type strain SM1502T.</title>
        <authorList>
            <person name="Li Y."/>
            <person name="Li D.-D."/>
        </authorList>
    </citation>
    <scope>NUCLEOTIDE SEQUENCE [LARGE SCALE GENOMIC DNA]</scope>
    <source>
        <strain evidence="2 3">SM1502</strain>
    </source>
</reference>
<dbReference type="AlphaFoldDB" id="A0A345H856"/>
<dbReference type="OrthoDB" id="9788916at2"/>
<dbReference type="Gene3D" id="3.40.630.30">
    <property type="match status" value="1"/>
</dbReference>
<dbReference type="KEGG" id="fat:DVK85_00360"/>
<dbReference type="SUPFAM" id="SSF55729">
    <property type="entry name" value="Acyl-CoA N-acyltransferases (Nat)"/>
    <property type="match status" value="1"/>
</dbReference>
<dbReference type="Proteomes" id="UP000253951">
    <property type="component" value="Chromosome"/>
</dbReference>
<dbReference type="PANTHER" id="PTHR43792">
    <property type="entry name" value="GNAT FAMILY, PUTATIVE (AFU_ORTHOLOGUE AFUA_3G00765)-RELATED-RELATED"/>
    <property type="match status" value="1"/>
</dbReference>
<gene>
    <name evidence="2" type="ORF">DVK85_00360</name>
</gene>
<evidence type="ECO:0000313" key="3">
    <source>
        <dbReference type="Proteomes" id="UP000253951"/>
    </source>
</evidence>
<dbReference type="InterPro" id="IPR051531">
    <property type="entry name" value="N-acetyltransferase"/>
</dbReference>
<dbReference type="Pfam" id="PF13302">
    <property type="entry name" value="Acetyltransf_3"/>
    <property type="match status" value="1"/>
</dbReference>
<evidence type="ECO:0000313" key="2">
    <source>
        <dbReference type="EMBL" id="AXG72766.1"/>
    </source>
</evidence>
<dbReference type="PANTHER" id="PTHR43792:SF16">
    <property type="entry name" value="N-ACETYLTRANSFERASE DOMAIN-CONTAINING PROTEIN"/>
    <property type="match status" value="1"/>
</dbReference>